<evidence type="ECO:0000313" key="2">
    <source>
        <dbReference type="EMBL" id="ERK71196.1"/>
    </source>
</evidence>
<feature type="compositionally biased region" description="Polar residues" evidence="1">
    <location>
        <begin position="17"/>
        <end position="31"/>
    </location>
</feature>
<dbReference type="AlphaFoldDB" id="U2RQT4"/>
<evidence type="ECO:0000256" key="1">
    <source>
        <dbReference type="SAM" id="MobiDB-lite"/>
    </source>
</evidence>
<gene>
    <name evidence="2" type="ORF">N136_02451</name>
</gene>
<proteinExistence type="predicted"/>
<sequence>MPENSVFGPKKPRESASIVTQCAQAKTSNRPPESAQHGSAAPSPRSQSWDERGVRVSTHRTRVADRRYPTI</sequence>
<evidence type="ECO:0000313" key="3">
    <source>
        <dbReference type="Proteomes" id="UP000016605"/>
    </source>
</evidence>
<feature type="compositionally biased region" description="Basic and acidic residues" evidence="1">
    <location>
        <begin position="62"/>
        <end position="71"/>
    </location>
</feature>
<name>U2RQT4_LEIAQ</name>
<reference evidence="2 3" key="1">
    <citation type="submission" date="2013-08" db="EMBL/GenBank/DDBJ databases">
        <authorList>
            <person name="Weinstock G."/>
            <person name="Sodergren E."/>
            <person name="Wylie T."/>
            <person name="Fulton L."/>
            <person name="Fulton R."/>
            <person name="Fronick C."/>
            <person name="O'Laughlin M."/>
            <person name="Godfrey J."/>
            <person name="Miner T."/>
            <person name="Herter B."/>
            <person name="Appelbaum E."/>
            <person name="Cordes M."/>
            <person name="Lek S."/>
            <person name="Wollam A."/>
            <person name="Pepin K.H."/>
            <person name="Palsikar V.B."/>
            <person name="Mitreva M."/>
            <person name="Wilson R.K."/>
        </authorList>
    </citation>
    <scope>NUCLEOTIDE SEQUENCE [LARGE SCALE GENOMIC DNA]</scope>
    <source>
        <strain evidence="2 3">ATCC 14665</strain>
    </source>
</reference>
<dbReference type="Proteomes" id="UP000016605">
    <property type="component" value="Unassembled WGS sequence"/>
</dbReference>
<organism evidence="2 3">
    <name type="scientific">Leifsonia aquatica ATCC 14665</name>
    <dbReference type="NCBI Taxonomy" id="1358026"/>
    <lineage>
        <taxon>Bacteria</taxon>
        <taxon>Bacillati</taxon>
        <taxon>Actinomycetota</taxon>
        <taxon>Actinomycetes</taxon>
        <taxon>Micrococcales</taxon>
        <taxon>Microbacteriaceae</taxon>
        <taxon>Leifsonia</taxon>
    </lineage>
</organism>
<dbReference type="EMBL" id="AWVQ01000315">
    <property type="protein sequence ID" value="ERK71196.1"/>
    <property type="molecule type" value="Genomic_DNA"/>
</dbReference>
<feature type="region of interest" description="Disordered" evidence="1">
    <location>
        <begin position="1"/>
        <end position="71"/>
    </location>
</feature>
<accession>U2RQT4</accession>
<comment type="caution">
    <text evidence="2">The sequence shown here is derived from an EMBL/GenBank/DDBJ whole genome shotgun (WGS) entry which is preliminary data.</text>
</comment>
<dbReference type="HOGENOM" id="CLU_2735060_0_0_11"/>
<protein>
    <submittedName>
        <fullName evidence="2">Uncharacterized protein</fullName>
    </submittedName>
</protein>